<organism evidence="12 13">
    <name type="scientific">Cucurbita argyrosperma subsp. sororia</name>
    <dbReference type="NCBI Taxonomy" id="37648"/>
    <lineage>
        <taxon>Eukaryota</taxon>
        <taxon>Viridiplantae</taxon>
        <taxon>Streptophyta</taxon>
        <taxon>Embryophyta</taxon>
        <taxon>Tracheophyta</taxon>
        <taxon>Spermatophyta</taxon>
        <taxon>Magnoliopsida</taxon>
        <taxon>eudicotyledons</taxon>
        <taxon>Gunneridae</taxon>
        <taxon>Pentapetalae</taxon>
        <taxon>rosids</taxon>
        <taxon>fabids</taxon>
        <taxon>Cucurbitales</taxon>
        <taxon>Cucurbitaceae</taxon>
        <taxon>Cucurbiteae</taxon>
        <taxon>Cucurbita</taxon>
    </lineage>
</organism>
<evidence type="ECO:0000256" key="7">
    <source>
        <dbReference type="ARBA" id="ARBA00023242"/>
    </source>
</evidence>
<dbReference type="AlphaFoldDB" id="A0AAV6NX19"/>
<feature type="compositionally biased region" description="Basic residues" evidence="10">
    <location>
        <begin position="94"/>
        <end position="104"/>
    </location>
</feature>
<keyword evidence="3 9" id="KW-0862">Zinc</keyword>
<keyword evidence="7 8" id="KW-0539">Nucleus</keyword>
<comment type="function">
    <text evidence="9">Transcription factor that binds specifically to a 5'-AA[AG]G-3' consensus core sequence.</text>
</comment>
<dbReference type="Pfam" id="PF02701">
    <property type="entry name" value="Zn_ribbon_Dof"/>
    <property type="match status" value="1"/>
</dbReference>
<evidence type="ECO:0000256" key="3">
    <source>
        <dbReference type="ARBA" id="ARBA00022833"/>
    </source>
</evidence>
<sequence length="248" mass="27507">MGLSSKQVSIDVFDWSKTLTPPQKLSSAAVKRSHHHQNPSQTEQLKCPRCDSTNTKFCYYNNYNKSQPRHFCRACKRHWTNGGTLRNVPVGGGRKNKRLKKKQIPKSSSSSSSSAIASAAVAAADGVMINTQFSLPLYQGLIFPPPPPPPPPSSTNWVECENFTTNYGILNSQNADFSGVSTTTDQELKAIETEQPNSTSTHHPWQLPTTNCSGADMSNSSYWSWEDIDTFATTDLNILWDDDHDIKP</sequence>
<accession>A0AAV6NX19</accession>
<dbReference type="GO" id="GO:0005634">
    <property type="term" value="C:nucleus"/>
    <property type="evidence" value="ECO:0007669"/>
    <property type="project" value="UniProtKB-SubCell"/>
</dbReference>
<feature type="region of interest" description="Disordered" evidence="10">
    <location>
        <begin position="83"/>
        <end position="114"/>
    </location>
</feature>
<evidence type="ECO:0000256" key="5">
    <source>
        <dbReference type="ARBA" id="ARBA00023125"/>
    </source>
</evidence>
<dbReference type="GO" id="GO:0003700">
    <property type="term" value="F:DNA-binding transcription factor activity"/>
    <property type="evidence" value="ECO:0007669"/>
    <property type="project" value="UniProtKB-UniRule"/>
</dbReference>
<keyword evidence="6 9" id="KW-0804">Transcription</keyword>
<dbReference type="PANTHER" id="PTHR31992">
    <property type="entry name" value="DOF ZINC FINGER PROTEIN DOF1.4-RELATED"/>
    <property type="match status" value="1"/>
</dbReference>
<keyword evidence="2 8" id="KW-0863">Zinc-finger</keyword>
<comment type="subcellular location">
    <subcellularLocation>
        <location evidence="8 9">Nucleus</location>
    </subcellularLocation>
</comment>
<evidence type="ECO:0000256" key="4">
    <source>
        <dbReference type="ARBA" id="ARBA00023015"/>
    </source>
</evidence>
<proteinExistence type="predicted"/>
<feature type="region of interest" description="Disordered" evidence="10">
    <location>
        <begin position="23"/>
        <end position="46"/>
    </location>
</feature>
<keyword evidence="5 8" id="KW-0238">DNA-binding</keyword>
<protein>
    <recommendedName>
        <fullName evidence="9">Dof zinc finger protein</fullName>
    </recommendedName>
</protein>
<evidence type="ECO:0000256" key="8">
    <source>
        <dbReference type="PROSITE-ProRule" id="PRU00071"/>
    </source>
</evidence>
<evidence type="ECO:0000256" key="6">
    <source>
        <dbReference type="ARBA" id="ARBA00023163"/>
    </source>
</evidence>
<evidence type="ECO:0000259" key="11">
    <source>
        <dbReference type="PROSITE" id="PS50884"/>
    </source>
</evidence>
<keyword evidence="4 9" id="KW-0805">Transcription regulation</keyword>
<dbReference type="PROSITE" id="PS50884">
    <property type="entry name" value="ZF_DOF_2"/>
    <property type="match status" value="1"/>
</dbReference>
<dbReference type="InterPro" id="IPR003851">
    <property type="entry name" value="Znf_Dof"/>
</dbReference>
<keyword evidence="1 9" id="KW-0479">Metal-binding</keyword>
<comment type="caution">
    <text evidence="12">The sequence shown here is derived from an EMBL/GenBank/DDBJ whole genome shotgun (WGS) entry which is preliminary data.</text>
</comment>
<evidence type="ECO:0000256" key="9">
    <source>
        <dbReference type="RuleBase" id="RU369094"/>
    </source>
</evidence>
<dbReference type="GO" id="GO:0003677">
    <property type="term" value="F:DNA binding"/>
    <property type="evidence" value="ECO:0007669"/>
    <property type="project" value="UniProtKB-UniRule"/>
</dbReference>
<evidence type="ECO:0000256" key="1">
    <source>
        <dbReference type="ARBA" id="ARBA00022723"/>
    </source>
</evidence>
<feature type="domain" description="Dof-type" evidence="11">
    <location>
        <begin position="45"/>
        <end position="99"/>
    </location>
</feature>
<name>A0AAV6NX19_9ROSI</name>
<evidence type="ECO:0000256" key="10">
    <source>
        <dbReference type="SAM" id="MobiDB-lite"/>
    </source>
</evidence>
<dbReference type="PANTHER" id="PTHR31992:SF97">
    <property type="entry name" value="DOF ZINC FINGER PROTEIN"/>
    <property type="match status" value="1"/>
</dbReference>
<dbReference type="Proteomes" id="UP000685013">
    <property type="component" value="Chromosome 3"/>
</dbReference>
<keyword evidence="13" id="KW-1185">Reference proteome</keyword>
<evidence type="ECO:0000313" key="12">
    <source>
        <dbReference type="EMBL" id="KAG6603709.1"/>
    </source>
</evidence>
<dbReference type="PROSITE" id="PS01361">
    <property type="entry name" value="ZF_DOF_1"/>
    <property type="match status" value="1"/>
</dbReference>
<dbReference type="GO" id="GO:0008270">
    <property type="term" value="F:zinc ion binding"/>
    <property type="evidence" value="ECO:0007669"/>
    <property type="project" value="UniProtKB-KW"/>
</dbReference>
<gene>
    <name evidence="12" type="primary">DOF5.4</name>
    <name evidence="12" type="ORF">SDJN03_04318</name>
</gene>
<evidence type="ECO:0000256" key="2">
    <source>
        <dbReference type="ARBA" id="ARBA00022771"/>
    </source>
</evidence>
<reference evidence="12 13" key="1">
    <citation type="journal article" date="2021" name="Hortic Res">
        <title>The domestication of Cucurbita argyrosperma as revealed by the genome of its wild relative.</title>
        <authorList>
            <person name="Barrera-Redondo J."/>
            <person name="Sanchez-de la Vega G."/>
            <person name="Aguirre-Liguori J.A."/>
            <person name="Castellanos-Morales G."/>
            <person name="Gutierrez-Guerrero Y.T."/>
            <person name="Aguirre-Dugua X."/>
            <person name="Aguirre-Planter E."/>
            <person name="Tenaillon M.I."/>
            <person name="Lira-Saade R."/>
            <person name="Eguiarte L.E."/>
        </authorList>
    </citation>
    <scope>NUCLEOTIDE SEQUENCE [LARGE SCALE GENOMIC DNA]</scope>
    <source>
        <strain evidence="12">JBR-2021</strain>
    </source>
</reference>
<evidence type="ECO:0000313" key="13">
    <source>
        <dbReference type="Proteomes" id="UP000685013"/>
    </source>
</evidence>
<feature type="non-terminal residue" evidence="12">
    <location>
        <position position="1"/>
    </location>
</feature>
<dbReference type="InterPro" id="IPR045174">
    <property type="entry name" value="Dof"/>
</dbReference>
<dbReference type="EMBL" id="JAGKQH010000003">
    <property type="protein sequence ID" value="KAG6603709.1"/>
    <property type="molecule type" value="Genomic_DNA"/>
</dbReference>